<gene>
    <name evidence="2" type="ORF">PG993_004131</name>
</gene>
<keyword evidence="1" id="KW-0812">Transmembrane</keyword>
<feature type="transmembrane region" description="Helical" evidence="1">
    <location>
        <begin position="37"/>
        <end position="57"/>
    </location>
</feature>
<evidence type="ECO:0000313" key="2">
    <source>
        <dbReference type="EMBL" id="KAK8044107.1"/>
    </source>
</evidence>
<organism evidence="2 3">
    <name type="scientific">Apiospora rasikravindrae</name>
    <dbReference type="NCBI Taxonomy" id="990691"/>
    <lineage>
        <taxon>Eukaryota</taxon>
        <taxon>Fungi</taxon>
        <taxon>Dikarya</taxon>
        <taxon>Ascomycota</taxon>
        <taxon>Pezizomycotina</taxon>
        <taxon>Sordariomycetes</taxon>
        <taxon>Xylariomycetidae</taxon>
        <taxon>Amphisphaeriales</taxon>
        <taxon>Apiosporaceae</taxon>
        <taxon>Apiospora</taxon>
    </lineage>
</organism>
<protein>
    <submittedName>
        <fullName evidence="2">Uncharacterized protein</fullName>
    </submittedName>
</protein>
<feature type="transmembrane region" description="Helical" evidence="1">
    <location>
        <begin position="77"/>
        <end position="96"/>
    </location>
</feature>
<name>A0ABR1TCH4_9PEZI</name>
<proteinExistence type="predicted"/>
<evidence type="ECO:0000256" key="1">
    <source>
        <dbReference type="SAM" id="Phobius"/>
    </source>
</evidence>
<comment type="caution">
    <text evidence="2">The sequence shown here is derived from an EMBL/GenBank/DDBJ whole genome shotgun (WGS) entry which is preliminary data.</text>
</comment>
<dbReference type="Proteomes" id="UP001444661">
    <property type="component" value="Unassembled WGS sequence"/>
</dbReference>
<keyword evidence="3" id="KW-1185">Reference proteome</keyword>
<keyword evidence="1" id="KW-1133">Transmembrane helix</keyword>
<sequence>MLMLLPAADGSWDPDGSGALWVYPQSVERFDNYSGTLTWVAVVVGLTLAAATGYGAWRVARKGPYYYERNTRIFTYILYQLYWLYPLAVFVVLIVAHAQSAHLPAQIARADSEEGLYVPEDGKSVFDLETLACGAQRLAHNSGAGDLAEARSLARVCVGEMASRGLVMVIAALSAGLALCLETDRRGARRFIAAVERVRGGLSGQHGYV</sequence>
<evidence type="ECO:0000313" key="3">
    <source>
        <dbReference type="Proteomes" id="UP001444661"/>
    </source>
</evidence>
<dbReference type="EMBL" id="JAQQWK010000003">
    <property type="protein sequence ID" value="KAK8044107.1"/>
    <property type="molecule type" value="Genomic_DNA"/>
</dbReference>
<keyword evidence="1" id="KW-0472">Membrane</keyword>
<accession>A0ABR1TCH4</accession>
<reference evidence="2 3" key="1">
    <citation type="submission" date="2023-01" db="EMBL/GenBank/DDBJ databases">
        <title>Analysis of 21 Apiospora genomes using comparative genomics revels a genus with tremendous synthesis potential of carbohydrate active enzymes and secondary metabolites.</title>
        <authorList>
            <person name="Sorensen T."/>
        </authorList>
    </citation>
    <scope>NUCLEOTIDE SEQUENCE [LARGE SCALE GENOMIC DNA]</scope>
    <source>
        <strain evidence="2 3">CBS 33761</strain>
    </source>
</reference>
<feature type="transmembrane region" description="Helical" evidence="1">
    <location>
        <begin position="161"/>
        <end position="181"/>
    </location>
</feature>